<proteinExistence type="predicted"/>
<dbReference type="EMBL" id="BORT01000020">
    <property type="protein sequence ID" value="GIO49244.1"/>
    <property type="molecule type" value="Genomic_DNA"/>
</dbReference>
<dbReference type="Proteomes" id="UP000682811">
    <property type="component" value="Unassembled WGS sequence"/>
</dbReference>
<keyword evidence="2" id="KW-1185">Reference proteome</keyword>
<evidence type="ECO:0000313" key="2">
    <source>
        <dbReference type="Proteomes" id="UP000682811"/>
    </source>
</evidence>
<name>A0A919YF02_9BACL</name>
<sequence length="154" mass="16805">MTKQIQAYFKTEDDAEKAKAHLIGENIEHLEVGRMSAAPSGRRRILLPLVPAGMAANPNPSGASGMAWAPGAAGIPAVPVVEEGSGLHLQHEGIPPEYSGEEHEEIEDVPEWADLDADDYRNLEYILSCKVKDKDHADIVDTLRHHGGYVEIFD</sequence>
<protein>
    <submittedName>
        <fullName evidence="1">Uncharacterized protein</fullName>
    </submittedName>
</protein>
<dbReference type="RefSeq" id="WP_212979776.1">
    <property type="nucleotide sequence ID" value="NZ_AP025343.1"/>
</dbReference>
<accession>A0A919YF02</accession>
<dbReference type="AlphaFoldDB" id="A0A919YF02"/>
<evidence type="ECO:0000313" key="1">
    <source>
        <dbReference type="EMBL" id="GIO49244.1"/>
    </source>
</evidence>
<gene>
    <name evidence="1" type="ORF">J34TS1_40090</name>
</gene>
<organism evidence="1 2">
    <name type="scientific">Paenibacillus azoreducens</name>
    <dbReference type="NCBI Taxonomy" id="116718"/>
    <lineage>
        <taxon>Bacteria</taxon>
        <taxon>Bacillati</taxon>
        <taxon>Bacillota</taxon>
        <taxon>Bacilli</taxon>
        <taxon>Bacillales</taxon>
        <taxon>Paenibacillaceae</taxon>
        <taxon>Paenibacillus</taxon>
    </lineage>
</organism>
<reference evidence="1 2" key="1">
    <citation type="submission" date="2021-03" db="EMBL/GenBank/DDBJ databases">
        <title>Antimicrobial resistance genes in bacteria isolated from Japanese honey, and their potential for conferring macrolide and lincosamide resistance in the American foulbrood pathogen Paenibacillus larvae.</title>
        <authorList>
            <person name="Okamoto M."/>
            <person name="Kumagai M."/>
            <person name="Kanamori H."/>
            <person name="Takamatsu D."/>
        </authorList>
    </citation>
    <scope>NUCLEOTIDE SEQUENCE [LARGE SCALE GENOMIC DNA]</scope>
    <source>
        <strain evidence="1 2">J34TS1</strain>
    </source>
</reference>
<comment type="caution">
    <text evidence="1">The sequence shown here is derived from an EMBL/GenBank/DDBJ whole genome shotgun (WGS) entry which is preliminary data.</text>
</comment>